<evidence type="ECO:0000313" key="2">
    <source>
        <dbReference type="EMBL" id="KAL2068516.1"/>
    </source>
</evidence>
<evidence type="ECO:0000256" key="1">
    <source>
        <dbReference type="SAM" id="Phobius"/>
    </source>
</evidence>
<comment type="caution">
    <text evidence="2">The sequence shown here is derived from an EMBL/GenBank/DDBJ whole genome shotgun (WGS) entry which is preliminary data.</text>
</comment>
<accession>A0ABR4CEX4</accession>
<protein>
    <submittedName>
        <fullName evidence="2">Uncharacterized protein</fullName>
    </submittedName>
</protein>
<name>A0ABR4CEX4_9HELO</name>
<feature type="transmembrane region" description="Helical" evidence="1">
    <location>
        <begin position="40"/>
        <end position="66"/>
    </location>
</feature>
<sequence>MCRLETEVNLIVNTLAACLCLILPIIYTMCRIPISSPTSLYISTAIQAVGASFQFLVFVEVMFWTGEWCLFQSRMRYSETMIWDADWQHGLILSTTFYQPQIQMFRLLKGTWDRFADNSADPAGTWEQIAHLLKLQARFQLGYRDEVEQLDEYLGWEKRRAVRRGIFQRLFSTPKYQDSGSISWLEGRGTANLKILWETLEIRARTLPVIARYTEIAEHGTDAVKRAFLVESMCAEYLIVKKNMHLFHSKGWSEWLGVSETEIDEKLLITCNSLRHIEGVWEKLETKGHELAMMSWFKRV</sequence>
<gene>
    <name evidence="2" type="ORF">VTL71DRAFT_14853</name>
</gene>
<feature type="transmembrane region" description="Helical" evidence="1">
    <location>
        <begin position="12"/>
        <end position="34"/>
    </location>
</feature>
<keyword evidence="1" id="KW-0472">Membrane</keyword>
<keyword evidence="1" id="KW-0812">Transmembrane</keyword>
<dbReference type="Proteomes" id="UP001595075">
    <property type="component" value="Unassembled WGS sequence"/>
</dbReference>
<proteinExistence type="predicted"/>
<keyword evidence="3" id="KW-1185">Reference proteome</keyword>
<reference evidence="2 3" key="1">
    <citation type="journal article" date="2024" name="Commun. Biol.">
        <title>Comparative genomic analysis of thermophilic fungi reveals convergent evolutionary adaptations and gene losses.</title>
        <authorList>
            <person name="Steindorff A.S."/>
            <person name="Aguilar-Pontes M.V."/>
            <person name="Robinson A.J."/>
            <person name="Andreopoulos B."/>
            <person name="LaButti K."/>
            <person name="Kuo A."/>
            <person name="Mondo S."/>
            <person name="Riley R."/>
            <person name="Otillar R."/>
            <person name="Haridas S."/>
            <person name="Lipzen A."/>
            <person name="Grimwood J."/>
            <person name="Schmutz J."/>
            <person name="Clum A."/>
            <person name="Reid I.D."/>
            <person name="Moisan M.C."/>
            <person name="Butler G."/>
            <person name="Nguyen T.T.M."/>
            <person name="Dewar K."/>
            <person name="Conant G."/>
            <person name="Drula E."/>
            <person name="Henrissat B."/>
            <person name="Hansel C."/>
            <person name="Singer S."/>
            <person name="Hutchinson M.I."/>
            <person name="de Vries R.P."/>
            <person name="Natvig D.O."/>
            <person name="Powell A.J."/>
            <person name="Tsang A."/>
            <person name="Grigoriev I.V."/>
        </authorList>
    </citation>
    <scope>NUCLEOTIDE SEQUENCE [LARGE SCALE GENOMIC DNA]</scope>
    <source>
        <strain evidence="2 3">CBS 494.80</strain>
    </source>
</reference>
<dbReference type="EMBL" id="JAZHXI010000008">
    <property type="protein sequence ID" value="KAL2068516.1"/>
    <property type="molecule type" value="Genomic_DNA"/>
</dbReference>
<dbReference type="PROSITE" id="PS51257">
    <property type="entry name" value="PROKAR_LIPOPROTEIN"/>
    <property type="match status" value="1"/>
</dbReference>
<organism evidence="2 3">
    <name type="scientific">Oculimacula yallundae</name>
    <dbReference type="NCBI Taxonomy" id="86028"/>
    <lineage>
        <taxon>Eukaryota</taxon>
        <taxon>Fungi</taxon>
        <taxon>Dikarya</taxon>
        <taxon>Ascomycota</taxon>
        <taxon>Pezizomycotina</taxon>
        <taxon>Leotiomycetes</taxon>
        <taxon>Helotiales</taxon>
        <taxon>Ploettnerulaceae</taxon>
        <taxon>Oculimacula</taxon>
    </lineage>
</organism>
<evidence type="ECO:0000313" key="3">
    <source>
        <dbReference type="Proteomes" id="UP001595075"/>
    </source>
</evidence>
<keyword evidence="1" id="KW-1133">Transmembrane helix</keyword>